<dbReference type="Proteomes" id="UP001327225">
    <property type="component" value="Chromosome"/>
</dbReference>
<dbReference type="SUPFAM" id="SSF52540">
    <property type="entry name" value="P-loop containing nucleoside triphosphate hydrolases"/>
    <property type="match status" value="1"/>
</dbReference>
<dbReference type="InterPro" id="IPR027417">
    <property type="entry name" value="P-loop_NTPase"/>
</dbReference>
<organism evidence="1 2">
    <name type="scientific">Nocardioides bizhenqiangii</name>
    <dbReference type="NCBI Taxonomy" id="3095076"/>
    <lineage>
        <taxon>Bacteria</taxon>
        <taxon>Bacillati</taxon>
        <taxon>Actinomycetota</taxon>
        <taxon>Actinomycetes</taxon>
        <taxon>Propionibacteriales</taxon>
        <taxon>Nocardioidaceae</taxon>
        <taxon>Nocardioides</taxon>
    </lineage>
</organism>
<evidence type="ECO:0000313" key="2">
    <source>
        <dbReference type="Proteomes" id="UP001327225"/>
    </source>
</evidence>
<dbReference type="RefSeq" id="WP_322457969.1">
    <property type="nucleotide sequence ID" value="NZ_CP141059.1"/>
</dbReference>
<evidence type="ECO:0000313" key="1">
    <source>
        <dbReference type="EMBL" id="WQQ28083.1"/>
    </source>
</evidence>
<proteinExistence type="predicted"/>
<dbReference type="Gene3D" id="3.40.50.300">
    <property type="entry name" value="P-loop containing nucleotide triphosphate hydrolases"/>
    <property type="match status" value="1"/>
</dbReference>
<reference evidence="2" key="1">
    <citation type="submission" date="2023-12" db="EMBL/GenBank/DDBJ databases">
        <title>Novel species in genus Nocardioides.</title>
        <authorList>
            <person name="Zhou H."/>
        </authorList>
    </citation>
    <scope>NUCLEOTIDE SEQUENCE [LARGE SCALE GENOMIC DNA]</scope>
    <source>
        <strain evidence="2">HM61</strain>
    </source>
</reference>
<gene>
    <name evidence="1" type="ORF">SHK19_07580</name>
</gene>
<sequence length="355" mass="40068">MDDRIDVVLHLGTGKTGTSTIQALMRQSRPVLAEQGVLYPRTPGPARHARFGLSFRSDAELAAMPAWHQMRAESPERFRRRFERRLREEIRAAAPSTVVFSDEALYGLSPDSVSRLRAFTDSLGGQTRLVVYLRRQDEHLSSDYQQHVKTGEVRRLVHWTADHDRSATYAYARRLARWEAAMEPAELVVRRFEPTAFKDGSLEADFLDAAGLSGIEPTPVPRRNESLDAETVEFLRIFNLYLVAHAGGTAGLIDHRELVRRLSEHGTGPVLTLPESDLDLFLARWADSNRETASRYFGDTELFREPRRTTTTDVQLLDPDRVDHYLDVGELPSGIRADLHRIAAQEARSSAGRPS</sequence>
<accession>A0ABZ0ZV12</accession>
<name>A0ABZ0ZV12_9ACTN</name>
<keyword evidence="2" id="KW-1185">Reference proteome</keyword>
<dbReference type="EMBL" id="CP141059">
    <property type="protein sequence ID" value="WQQ28083.1"/>
    <property type="molecule type" value="Genomic_DNA"/>
</dbReference>
<evidence type="ECO:0008006" key="3">
    <source>
        <dbReference type="Google" id="ProtNLM"/>
    </source>
</evidence>
<protein>
    <recommendedName>
        <fullName evidence="3">Sulfotransferase family protein</fullName>
    </recommendedName>
</protein>